<evidence type="ECO:0000313" key="3">
    <source>
        <dbReference type="EMBL" id="PIS39961.1"/>
    </source>
</evidence>
<name>A0A2H0YN83_9BACT</name>
<gene>
    <name evidence="3" type="ORF">COT32_02295</name>
</gene>
<dbReference type="AlphaFoldDB" id="A0A2H0YN83"/>
<reference evidence="4" key="1">
    <citation type="submission" date="2017-09" db="EMBL/GenBank/DDBJ databases">
        <title>Depth-based differentiation of microbial function through sediment-hosted aquifers and enrichment of novel symbionts in the deep terrestrial subsurface.</title>
        <authorList>
            <person name="Probst A.J."/>
            <person name="Ladd B."/>
            <person name="Jarett J.K."/>
            <person name="Geller-Mcgrath D.E."/>
            <person name="Sieber C.M.K."/>
            <person name="Emerson J.B."/>
            <person name="Anantharaman K."/>
            <person name="Thomas B.C."/>
            <person name="Malmstrom R."/>
            <person name="Stieglmeier M."/>
            <person name="Klingl A."/>
            <person name="Woyke T."/>
            <person name="Ryan C.M."/>
            <person name="Banfield J.F."/>
        </authorList>
    </citation>
    <scope>NUCLEOTIDE SEQUENCE [LARGE SCALE GENOMIC DNA]</scope>
</reference>
<dbReference type="InterPro" id="IPR051044">
    <property type="entry name" value="MAG_DAG_Lipase"/>
</dbReference>
<proteinExistence type="predicted"/>
<evidence type="ECO:0000256" key="1">
    <source>
        <dbReference type="PIRSR" id="PIRSR017388-1"/>
    </source>
</evidence>
<dbReference type="SUPFAM" id="SSF53474">
    <property type="entry name" value="alpha/beta-Hydrolases"/>
    <property type="match status" value="1"/>
</dbReference>
<feature type="domain" description="Serine aminopeptidase S33" evidence="2">
    <location>
        <begin position="24"/>
        <end position="243"/>
    </location>
</feature>
<evidence type="ECO:0000259" key="2">
    <source>
        <dbReference type="Pfam" id="PF12146"/>
    </source>
</evidence>
<dbReference type="InterPro" id="IPR029058">
    <property type="entry name" value="AB_hydrolase_fold"/>
</dbReference>
<dbReference type="InterPro" id="IPR022742">
    <property type="entry name" value="Hydrolase_4"/>
</dbReference>
<dbReference type="PIRSF" id="PIRSF017388">
    <property type="entry name" value="Esterase_lipase"/>
    <property type="match status" value="1"/>
</dbReference>
<evidence type="ECO:0000313" key="4">
    <source>
        <dbReference type="Proteomes" id="UP000231472"/>
    </source>
</evidence>
<dbReference type="GO" id="GO:0052689">
    <property type="term" value="F:carboxylic ester hydrolase activity"/>
    <property type="evidence" value="ECO:0007669"/>
    <property type="project" value="InterPro"/>
</dbReference>
<dbReference type="Proteomes" id="UP000231472">
    <property type="component" value="Unassembled WGS sequence"/>
</dbReference>
<dbReference type="Gene3D" id="3.40.50.1820">
    <property type="entry name" value="alpha/beta hydrolase"/>
    <property type="match status" value="1"/>
</dbReference>
<protein>
    <recommendedName>
        <fullName evidence="2">Serine aminopeptidase S33 domain-containing protein</fullName>
    </recommendedName>
</protein>
<dbReference type="PANTHER" id="PTHR11614">
    <property type="entry name" value="PHOSPHOLIPASE-RELATED"/>
    <property type="match status" value="1"/>
</dbReference>
<feature type="active site" description="Charge relay system" evidence="1">
    <location>
        <position position="209"/>
    </location>
</feature>
<organism evidence="3 4">
    <name type="scientific">Candidatus Nealsonbacteria bacterium CG08_land_8_20_14_0_20_36_22</name>
    <dbReference type="NCBI Taxonomy" id="1974704"/>
    <lineage>
        <taxon>Bacteria</taxon>
        <taxon>Candidatus Nealsoniibacteriota</taxon>
    </lineage>
</organism>
<feature type="active site" description="Nucleophile" evidence="1">
    <location>
        <position position="101"/>
    </location>
</feature>
<accession>A0A2H0YN83</accession>
<feature type="active site" description="Charge relay system" evidence="1">
    <location>
        <position position="239"/>
    </location>
</feature>
<dbReference type="Pfam" id="PF12146">
    <property type="entry name" value="Hydrolase_4"/>
    <property type="match status" value="1"/>
</dbReference>
<sequence length="262" mass="30321">MRKTNIGKLGIKGGQPFLIDKNSKTGILLLHGFTSTPYQFRELGEYLASNGFTIFAPLIAGHGTCPEDLAKTTTDDWKNSVKEAYLTLQKKVQKIIIIGNSFGGNLAFYLAKEFQNDSLIGVISLGTPIMLRFQWFIKLRLYLYGWLKEYYRKPAMAYRLDYTDMADEVTYPLIPIKSLREFFKFIKKETIPGLREIKVPTLIIHANVDFVVNPKSTIYIHQHLGSQYKAIHWVNCSRHLVINSERRQELFERIYNFIKEIT</sequence>
<dbReference type="InterPro" id="IPR012354">
    <property type="entry name" value="Esterase_lipase"/>
</dbReference>
<comment type="caution">
    <text evidence="3">The sequence shown here is derived from an EMBL/GenBank/DDBJ whole genome shotgun (WGS) entry which is preliminary data.</text>
</comment>
<dbReference type="EMBL" id="PEYC01000046">
    <property type="protein sequence ID" value="PIS39961.1"/>
    <property type="molecule type" value="Genomic_DNA"/>
</dbReference>